<dbReference type="Proteomes" id="UP001454036">
    <property type="component" value="Unassembled WGS sequence"/>
</dbReference>
<dbReference type="InterPro" id="IPR025398">
    <property type="entry name" value="DUF4371"/>
</dbReference>
<protein>
    <recommendedName>
        <fullName evidence="1">DUF4371 domain-containing protein</fullName>
    </recommendedName>
</protein>
<sequence length="97" mass="10825">MSPVIVRGKNKWQCVRYVDSIGSIVERFLGIAHVKDTSAVSLKHALLDLLTPFKLSVFNIRGQGYDGTSNMSSRLSGLRTIIQNENPSSFYVHCFAH</sequence>
<dbReference type="AlphaFoldDB" id="A0AAV3P4U0"/>
<dbReference type="PANTHER" id="PTHR45749">
    <property type="match status" value="1"/>
</dbReference>
<dbReference type="Pfam" id="PF14291">
    <property type="entry name" value="DUF4371"/>
    <property type="match status" value="1"/>
</dbReference>
<evidence type="ECO:0000313" key="2">
    <source>
        <dbReference type="EMBL" id="GAA0146684.1"/>
    </source>
</evidence>
<accession>A0AAV3P4U0</accession>
<reference evidence="2 3" key="1">
    <citation type="submission" date="2024-01" db="EMBL/GenBank/DDBJ databases">
        <title>The complete chloroplast genome sequence of Lithospermum erythrorhizon: insights into the phylogenetic relationship among Boraginaceae species and the maternal lineages of purple gromwells.</title>
        <authorList>
            <person name="Okada T."/>
            <person name="Watanabe K."/>
        </authorList>
    </citation>
    <scope>NUCLEOTIDE SEQUENCE [LARGE SCALE GENOMIC DNA]</scope>
</reference>
<keyword evidence="3" id="KW-1185">Reference proteome</keyword>
<gene>
    <name evidence="2" type="ORF">LIER_06581</name>
</gene>
<dbReference type="EMBL" id="BAABME010000969">
    <property type="protein sequence ID" value="GAA0146684.1"/>
    <property type="molecule type" value="Genomic_DNA"/>
</dbReference>
<feature type="domain" description="DUF4371" evidence="1">
    <location>
        <begin position="15"/>
        <end position="76"/>
    </location>
</feature>
<dbReference type="PANTHER" id="PTHR45749:SF37">
    <property type="entry name" value="OS05G0311600 PROTEIN"/>
    <property type="match status" value="1"/>
</dbReference>
<organism evidence="2 3">
    <name type="scientific">Lithospermum erythrorhizon</name>
    <name type="common">Purple gromwell</name>
    <name type="synonym">Lithospermum officinale var. erythrorhizon</name>
    <dbReference type="NCBI Taxonomy" id="34254"/>
    <lineage>
        <taxon>Eukaryota</taxon>
        <taxon>Viridiplantae</taxon>
        <taxon>Streptophyta</taxon>
        <taxon>Embryophyta</taxon>
        <taxon>Tracheophyta</taxon>
        <taxon>Spermatophyta</taxon>
        <taxon>Magnoliopsida</taxon>
        <taxon>eudicotyledons</taxon>
        <taxon>Gunneridae</taxon>
        <taxon>Pentapetalae</taxon>
        <taxon>asterids</taxon>
        <taxon>lamiids</taxon>
        <taxon>Boraginales</taxon>
        <taxon>Boraginaceae</taxon>
        <taxon>Boraginoideae</taxon>
        <taxon>Lithospermeae</taxon>
        <taxon>Lithospermum</taxon>
    </lineage>
</organism>
<comment type="caution">
    <text evidence="2">The sequence shown here is derived from an EMBL/GenBank/DDBJ whole genome shotgun (WGS) entry which is preliminary data.</text>
</comment>
<evidence type="ECO:0000259" key="1">
    <source>
        <dbReference type="Pfam" id="PF14291"/>
    </source>
</evidence>
<name>A0AAV3P4U0_LITER</name>
<proteinExistence type="predicted"/>
<evidence type="ECO:0000313" key="3">
    <source>
        <dbReference type="Proteomes" id="UP001454036"/>
    </source>
</evidence>